<sequence length="874" mass="97845">MLLPYRFIPSKRFNFSLTRFLLYATSISPAEKFMTHLQKNGSNIEKSLSSVKANLDNSCVNEVLQRCAVEKPDMGLRFFIWAGIQPSYRHSSNMYAKALKLFEIDQNPQSVKDVIESYRIENCNVTVKMFKVVLNLCTEAKDENLGLWMLKKMKELNCRPDTTAYNVVIRLFSEKGKMDEAMGLMREMGLIDLYPDMITYISLIKGLCDVGRLEDACGLIKTMKGHGCLPNAIVYSAILDGIGKSGRLERSLDMLAEMEKESGSCKPNVVTYTSVIQNFCEKGRSVEALTILDRMKSFDCMPNRITMSILIKGLCKDGYMEDAHQVIDKVAEDSVSYDECYSSLVVALWQIGKYNDAEMVFRKMLARGLRPDGFASSTIIRWLCLEGRCLDAFGFYEGIENSGNISTIDSDIYSILLTGLCQDNHLVEAAKVASLMLKRGVQLKSSYKDNVLKLLNNLGKEEAANSILIWSSFTAFAFPGSFNDNVERCVRWLGTLVSGFKTIVSLKALQTKGRKKRVGEEGFIIIGIMHIEEIESEGLRVEEKATVEEEDEGNSSPSDKLIKAADDGVTTIVLWDARKVFVGVGARALFYPTLLYNVVRNKIQAEFRWWDWIDEFVLLGAVPFCSDVNRLKELGVAGVITLNEPYETLVPTSLYEAHGIRNLVLPTRDYLFAPSLIDICQAVDFIHENASRGQSTYVHCKAGRGRSTTIVVCYLVKYKQMMPDVAYDYVKSIRPRVLLASAQLQAVQDFYYEHVKKTCVSSCQTSLTPKHPTYFATRDLLAFDDGSVVVITKGDLDGYDPSNGACAVGNHIWADLSLIYRVRLAGGAALERLSCFWLRCHAQGDISSEELTSKSNCSAGDKQLGGFTVDIHVY</sequence>
<gene>
    <name evidence="1" type="ORF">M9H77_32938</name>
</gene>
<evidence type="ECO:0000313" key="2">
    <source>
        <dbReference type="Proteomes" id="UP001060085"/>
    </source>
</evidence>
<evidence type="ECO:0000313" key="1">
    <source>
        <dbReference type="EMBL" id="KAI5655751.1"/>
    </source>
</evidence>
<dbReference type="Proteomes" id="UP001060085">
    <property type="component" value="Linkage Group LG07"/>
</dbReference>
<dbReference type="EMBL" id="CM044707">
    <property type="protein sequence ID" value="KAI5655751.1"/>
    <property type="molecule type" value="Genomic_DNA"/>
</dbReference>
<proteinExistence type="predicted"/>
<accession>A0ACC0A4R5</accession>
<reference evidence="2" key="1">
    <citation type="journal article" date="2023" name="Nat. Plants">
        <title>Single-cell RNA sequencing provides a high-resolution roadmap for understanding the multicellular compartmentation of specialized metabolism.</title>
        <authorList>
            <person name="Sun S."/>
            <person name="Shen X."/>
            <person name="Li Y."/>
            <person name="Li Y."/>
            <person name="Wang S."/>
            <person name="Li R."/>
            <person name="Zhang H."/>
            <person name="Shen G."/>
            <person name="Guo B."/>
            <person name="Wei J."/>
            <person name="Xu J."/>
            <person name="St-Pierre B."/>
            <person name="Chen S."/>
            <person name="Sun C."/>
        </authorList>
    </citation>
    <scope>NUCLEOTIDE SEQUENCE [LARGE SCALE GENOMIC DNA]</scope>
</reference>
<protein>
    <submittedName>
        <fullName evidence="1">Uncharacterized protein</fullName>
    </submittedName>
</protein>
<organism evidence="1 2">
    <name type="scientific">Catharanthus roseus</name>
    <name type="common">Madagascar periwinkle</name>
    <name type="synonym">Vinca rosea</name>
    <dbReference type="NCBI Taxonomy" id="4058"/>
    <lineage>
        <taxon>Eukaryota</taxon>
        <taxon>Viridiplantae</taxon>
        <taxon>Streptophyta</taxon>
        <taxon>Embryophyta</taxon>
        <taxon>Tracheophyta</taxon>
        <taxon>Spermatophyta</taxon>
        <taxon>Magnoliopsida</taxon>
        <taxon>eudicotyledons</taxon>
        <taxon>Gunneridae</taxon>
        <taxon>Pentapetalae</taxon>
        <taxon>asterids</taxon>
        <taxon>lamiids</taxon>
        <taxon>Gentianales</taxon>
        <taxon>Apocynaceae</taxon>
        <taxon>Rauvolfioideae</taxon>
        <taxon>Vinceae</taxon>
        <taxon>Catharanthinae</taxon>
        <taxon>Catharanthus</taxon>
    </lineage>
</organism>
<name>A0ACC0A4R5_CATRO</name>
<comment type="caution">
    <text evidence="1">The sequence shown here is derived from an EMBL/GenBank/DDBJ whole genome shotgun (WGS) entry which is preliminary data.</text>
</comment>
<keyword evidence="2" id="KW-1185">Reference proteome</keyword>